<dbReference type="InterPro" id="IPR006530">
    <property type="entry name" value="YD"/>
</dbReference>
<dbReference type="InterPro" id="IPR050708">
    <property type="entry name" value="T6SS_VgrG/RHS"/>
</dbReference>
<evidence type="ECO:0000256" key="1">
    <source>
        <dbReference type="ARBA" id="ARBA00022737"/>
    </source>
</evidence>
<evidence type="ECO:0000259" key="3">
    <source>
        <dbReference type="Pfam" id="PF20148"/>
    </source>
</evidence>
<evidence type="ECO:0000313" key="5">
    <source>
        <dbReference type="EMBL" id="TDG12579.1"/>
    </source>
</evidence>
<proteinExistence type="predicted"/>
<dbReference type="EMBL" id="SMSE01000003">
    <property type="protein sequence ID" value="TDG12579.1"/>
    <property type="molecule type" value="Genomic_DNA"/>
</dbReference>
<evidence type="ECO:0000259" key="4">
    <source>
        <dbReference type="Pfam" id="PF25023"/>
    </source>
</evidence>
<dbReference type="PANTHER" id="PTHR32305:SF15">
    <property type="entry name" value="PROTEIN RHSA-RELATED"/>
    <property type="match status" value="1"/>
</dbReference>
<feature type="region of interest" description="Disordered" evidence="2">
    <location>
        <begin position="38"/>
        <end position="61"/>
    </location>
</feature>
<sequence length="620" mass="67666">MKPGFPGGLLLLVPALALGQSSSKDPVQHTLAQQEAFNPPLQAPDPVSPAPGGQATAGARETTTAIQVSAPSYTAGERNFSRRISFSELPLGTTVSDQFRDRGILFGGSGAITTTDAAVASSPVLAGTPLFEGDITGRFVKPGTDEAAPVYQFIWDIGHFDAAESVQMDFYGPQGQLLLSSTNAGTGSYRFAVRGGNFGIASWRMHLVSNDPGGFGIDNLYFSIPGNNDLGREMGLTECNLGNPVNPAAGNKVQIETDYQGQRPFPLTANRAYNSLSGQWTFFPRVSHQVGTIEAQVTRPDGKVLTFTGGQGAADWRTTSTDITEQLFSELDGAGNITGWRLETLDDQVETYDSSGRLIRVSERSGLSHSYRYQLDAIELEHSLGGMIRYSLDTAGRITGFTDPLGQHYTYTYNSDDMLSSVSYPDNGGDRRYHYENTTHADLLTGISDANGNRFASWSYDTARRAIRSEHHSGADRTSFDYSQLDGPGTSNTTVTNPLGKETTYYYTRINGVQRVFQVQGHASANCVAGNQQYGFDQRAFIRSKTDWKGNVTEYLRDASGRELIRREAVGTPQEREIRTSWHPAFNLPTLVAEPGRETHYEYDLKGNLTRKRVVETSAP</sequence>
<dbReference type="NCBIfam" id="TIGR01643">
    <property type="entry name" value="YD_repeat_2x"/>
    <property type="match status" value="1"/>
</dbReference>
<gene>
    <name evidence="5" type="ORF">E2F43_13385</name>
</gene>
<evidence type="ECO:0000313" key="6">
    <source>
        <dbReference type="Proteomes" id="UP000295554"/>
    </source>
</evidence>
<dbReference type="OrthoDB" id="6191870at2"/>
<protein>
    <submittedName>
        <fullName evidence="5">RHS repeat protein</fullName>
    </submittedName>
</protein>
<dbReference type="Proteomes" id="UP000295554">
    <property type="component" value="Unassembled WGS sequence"/>
</dbReference>
<reference evidence="5 6" key="1">
    <citation type="submission" date="2019-03" db="EMBL/GenBank/DDBJ databases">
        <title>Seongchinamella monodicae gen. nov., sp. nov., a novel member of the Gammaproteobacteria isolated from a tidal mudflat of beach.</title>
        <authorList>
            <person name="Yang H.G."/>
            <person name="Kang J.W."/>
            <person name="Lee S.D."/>
        </authorList>
    </citation>
    <scope>NUCLEOTIDE SEQUENCE [LARGE SCALE GENOMIC DNA]</scope>
    <source>
        <strain evidence="5 6">GH4-78</strain>
    </source>
</reference>
<dbReference type="Pfam" id="PF25023">
    <property type="entry name" value="TEN_YD-shell"/>
    <property type="match status" value="1"/>
</dbReference>
<feature type="domain" description="DUF6531" evidence="3">
    <location>
        <begin position="242"/>
        <end position="281"/>
    </location>
</feature>
<keyword evidence="6" id="KW-1185">Reference proteome</keyword>
<dbReference type="PANTHER" id="PTHR32305">
    <property type="match status" value="1"/>
</dbReference>
<dbReference type="RefSeq" id="WP_133213497.1">
    <property type="nucleotide sequence ID" value="NZ_SMSE01000003.1"/>
</dbReference>
<feature type="region of interest" description="Disordered" evidence="2">
    <location>
        <begin position="470"/>
        <end position="497"/>
    </location>
</feature>
<accession>A0A4R5LQ01</accession>
<dbReference type="InterPro" id="IPR056823">
    <property type="entry name" value="TEN-like_YD-shell"/>
</dbReference>
<name>A0A4R5LQ01_9GAMM</name>
<comment type="caution">
    <text evidence="5">The sequence shown here is derived from an EMBL/GenBank/DDBJ whole genome shotgun (WGS) entry which is preliminary data.</text>
</comment>
<keyword evidence="1" id="KW-0677">Repeat</keyword>
<feature type="compositionally biased region" description="Basic and acidic residues" evidence="2">
    <location>
        <begin position="470"/>
        <end position="479"/>
    </location>
</feature>
<dbReference type="InterPro" id="IPR045351">
    <property type="entry name" value="DUF6531"/>
</dbReference>
<organism evidence="5 6">
    <name type="scientific">Seongchinamella unica</name>
    <dbReference type="NCBI Taxonomy" id="2547392"/>
    <lineage>
        <taxon>Bacteria</taxon>
        <taxon>Pseudomonadati</taxon>
        <taxon>Pseudomonadota</taxon>
        <taxon>Gammaproteobacteria</taxon>
        <taxon>Cellvibrionales</taxon>
        <taxon>Halieaceae</taxon>
        <taxon>Seongchinamella</taxon>
    </lineage>
</organism>
<feature type="domain" description="Teneurin-like YD-shell" evidence="4">
    <location>
        <begin position="332"/>
        <end position="542"/>
    </location>
</feature>
<dbReference type="Gene3D" id="2.180.10.10">
    <property type="entry name" value="RHS repeat-associated core"/>
    <property type="match status" value="1"/>
</dbReference>
<evidence type="ECO:0000256" key="2">
    <source>
        <dbReference type="SAM" id="MobiDB-lite"/>
    </source>
</evidence>
<dbReference type="Pfam" id="PF20148">
    <property type="entry name" value="DUF6531"/>
    <property type="match status" value="1"/>
</dbReference>
<dbReference type="AlphaFoldDB" id="A0A4R5LQ01"/>